<dbReference type="EMBL" id="CAUYUJ010019970">
    <property type="protein sequence ID" value="CAK0894952.1"/>
    <property type="molecule type" value="Genomic_DNA"/>
</dbReference>
<evidence type="ECO:0000313" key="1">
    <source>
        <dbReference type="EMBL" id="CAK0894952.1"/>
    </source>
</evidence>
<accession>A0ABN9XA21</accession>
<dbReference type="Proteomes" id="UP001189429">
    <property type="component" value="Unassembled WGS sequence"/>
</dbReference>
<protein>
    <submittedName>
        <fullName evidence="1">Uncharacterized protein</fullName>
    </submittedName>
</protein>
<gene>
    <name evidence="1" type="ORF">PCOR1329_LOCUS73845</name>
</gene>
<name>A0ABN9XA21_9DINO</name>
<organism evidence="1 2">
    <name type="scientific">Prorocentrum cordatum</name>
    <dbReference type="NCBI Taxonomy" id="2364126"/>
    <lineage>
        <taxon>Eukaryota</taxon>
        <taxon>Sar</taxon>
        <taxon>Alveolata</taxon>
        <taxon>Dinophyceae</taxon>
        <taxon>Prorocentrales</taxon>
        <taxon>Prorocentraceae</taxon>
        <taxon>Prorocentrum</taxon>
    </lineage>
</organism>
<evidence type="ECO:0000313" key="2">
    <source>
        <dbReference type="Proteomes" id="UP001189429"/>
    </source>
</evidence>
<comment type="caution">
    <text evidence="1">The sequence shown here is derived from an EMBL/GenBank/DDBJ whole genome shotgun (WGS) entry which is preliminary data.</text>
</comment>
<feature type="non-terminal residue" evidence="1">
    <location>
        <position position="1"/>
    </location>
</feature>
<reference evidence="1" key="1">
    <citation type="submission" date="2023-10" db="EMBL/GenBank/DDBJ databases">
        <authorList>
            <person name="Chen Y."/>
            <person name="Shah S."/>
            <person name="Dougan E. K."/>
            <person name="Thang M."/>
            <person name="Chan C."/>
        </authorList>
    </citation>
    <scope>NUCLEOTIDE SEQUENCE [LARGE SCALE GENOMIC DNA]</scope>
</reference>
<feature type="non-terminal residue" evidence="1">
    <location>
        <position position="51"/>
    </location>
</feature>
<sequence>VLANAGRHAAIFRQVQAFASSAARAAQSLPGAKDLLTRITSAVEAETLVAK</sequence>
<keyword evidence="2" id="KW-1185">Reference proteome</keyword>
<proteinExistence type="predicted"/>